<comment type="caution">
    <text evidence="12">The sequence shown here is derived from an EMBL/GenBank/DDBJ whole genome shotgun (WGS) entry which is preliminary data.</text>
</comment>
<keyword evidence="13" id="KW-1185">Reference proteome</keyword>
<feature type="transmembrane region" description="Helical" evidence="9">
    <location>
        <begin position="142"/>
        <end position="165"/>
    </location>
</feature>
<dbReference type="InterPro" id="IPR050482">
    <property type="entry name" value="Sensor_HK_TwoCompSys"/>
</dbReference>
<dbReference type="InterPro" id="IPR003594">
    <property type="entry name" value="HATPase_dom"/>
</dbReference>
<evidence type="ECO:0000256" key="4">
    <source>
        <dbReference type="ARBA" id="ARBA00022679"/>
    </source>
</evidence>
<keyword evidence="9" id="KW-0472">Membrane</keyword>
<dbReference type="InterPro" id="IPR011712">
    <property type="entry name" value="Sig_transdc_His_kin_sub3_dim/P"/>
</dbReference>
<feature type="domain" description="Signal transduction histidine kinase subgroup 3 dimerisation and phosphoacceptor" evidence="11">
    <location>
        <begin position="197"/>
        <end position="263"/>
    </location>
</feature>
<dbReference type="PANTHER" id="PTHR24421:SF10">
    <property type="entry name" value="NITRATE_NITRITE SENSOR PROTEIN NARQ"/>
    <property type="match status" value="1"/>
</dbReference>
<keyword evidence="3" id="KW-0597">Phosphoprotein</keyword>
<dbReference type="RefSeq" id="WP_239153751.1">
    <property type="nucleotide sequence ID" value="NZ_BOPF01000050.1"/>
</dbReference>
<evidence type="ECO:0000313" key="13">
    <source>
        <dbReference type="Proteomes" id="UP000619260"/>
    </source>
</evidence>
<sequence length="400" mass="42852">MIGALEALRRVDGARPWVADTLVVLVVYVVFCVRDLGGISAHHPGVLDERVAALHPPTLLLIQLALVVPLWWWRRAPAAVFYVVTAVFAAHFSFGILLQADNAVLVALFSVVLHERPARLVWVAVTLVTVVSLATWRAALLISFWDALSVLVTSTVAAAALGLALRIRRAQLVALHDRAARLAVERDQRSRLAAATERERVARELHDIVGHSLSVIITLADGGAYAIDRSPEKGKEAHLLIGDTGRRALAELRRALAVLREDVDPPDLSPQPRIADIEALCERFRVAGPTVTYRPSGRPDRLDLGVQLAAYRIVQEALTNALKHAGPHTDVVLTLEADACDLRIVVRNTVPVGPAKATGDAGHGLAGMAERAALYGGSVTAGPAPDGGWAVHALLKGSHS</sequence>
<gene>
    <name evidence="12" type="ORF">Val02_84450</name>
</gene>
<evidence type="ECO:0000256" key="5">
    <source>
        <dbReference type="ARBA" id="ARBA00022741"/>
    </source>
</evidence>
<feature type="transmembrane region" description="Helical" evidence="9">
    <location>
        <begin position="79"/>
        <end position="98"/>
    </location>
</feature>
<dbReference type="GO" id="GO:0046983">
    <property type="term" value="F:protein dimerization activity"/>
    <property type="evidence" value="ECO:0007669"/>
    <property type="project" value="InterPro"/>
</dbReference>
<dbReference type="GO" id="GO:0016020">
    <property type="term" value="C:membrane"/>
    <property type="evidence" value="ECO:0007669"/>
    <property type="project" value="InterPro"/>
</dbReference>
<protein>
    <recommendedName>
        <fullName evidence="2">histidine kinase</fullName>
        <ecNumber evidence="2">2.7.13.3</ecNumber>
    </recommendedName>
</protein>
<feature type="transmembrane region" description="Helical" evidence="9">
    <location>
        <begin position="119"/>
        <end position="136"/>
    </location>
</feature>
<comment type="catalytic activity">
    <reaction evidence="1">
        <text>ATP + protein L-histidine = ADP + protein N-phospho-L-histidine.</text>
        <dbReference type="EC" id="2.7.13.3"/>
    </reaction>
</comment>
<evidence type="ECO:0000259" key="10">
    <source>
        <dbReference type="Pfam" id="PF02518"/>
    </source>
</evidence>
<evidence type="ECO:0000256" key="3">
    <source>
        <dbReference type="ARBA" id="ARBA00022553"/>
    </source>
</evidence>
<dbReference type="Gene3D" id="1.20.5.1930">
    <property type="match status" value="1"/>
</dbReference>
<reference evidence="12" key="1">
    <citation type="submission" date="2021-01" db="EMBL/GenBank/DDBJ databases">
        <title>Whole genome shotgun sequence of Virgisporangium aliadipatigenens NBRC 105644.</title>
        <authorList>
            <person name="Komaki H."/>
            <person name="Tamura T."/>
        </authorList>
    </citation>
    <scope>NUCLEOTIDE SEQUENCE</scope>
    <source>
        <strain evidence="12">NBRC 105644</strain>
    </source>
</reference>
<evidence type="ECO:0000256" key="6">
    <source>
        <dbReference type="ARBA" id="ARBA00022777"/>
    </source>
</evidence>
<evidence type="ECO:0000256" key="7">
    <source>
        <dbReference type="ARBA" id="ARBA00022840"/>
    </source>
</evidence>
<name>A0A8J3YTF9_9ACTN</name>
<evidence type="ECO:0000259" key="11">
    <source>
        <dbReference type="Pfam" id="PF07730"/>
    </source>
</evidence>
<keyword evidence="4" id="KW-0808">Transferase</keyword>
<accession>A0A8J3YTF9</accession>
<proteinExistence type="predicted"/>
<keyword evidence="6 12" id="KW-0418">Kinase</keyword>
<evidence type="ECO:0000313" key="12">
    <source>
        <dbReference type="EMBL" id="GIJ51559.1"/>
    </source>
</evidence>
<evidence type="ECO:0000256" key="1">
    <source>
        <dbReference type="ARBA" id="ARBA00000085"/>
    </source>
</evidence>
<feature type="transmembrane region" description="Helical" evidence="9">
    <location>
        <begin position="14"/>
        <end position="33"/>
    </location>
</feature>
<dbReference type="PANTHER" id="PTHR24421">
    <property type="entry name" value="NITRATE/NITRITE SENSOR PROTEIN NARX-RELATED"/>
    <property type="match status" value="1"/>
</dbReference>
<dbReference type="Proteomes" id="UP000619260">
    <property type="component" value="Unassembled WGS sequence"/>
</dbReference>
<dbReference type="AlphaFoldDB" id="A0A8J3YTF9"/>
<feature type="transmembrane region" description="Helical" evidence="9">
    <location>
        <begin position="54"/>
        <end position="73"/>
    </location>
</feature>
<feature type="domain" description="Histidine kinase/HSP90-like ATPase" evidence="10">
    <location>
        <begin position="306"/>
        <end position="395"/>
    </location>
</feature>
<keyword evidence="8" id="KW-0902">Two-component regulatory system</keyword>
<dbReference type="EC" id="2.7.13.3" evidence="2"/>
<evidence type="ECO:0000256" key="9">
    <source>
        <dbReference type="SAM" id="Phobius"/>
    </source>
</evidence>
<dbReference type="GO" id="GO:0000155">
    <property type="term" value="F:phosphorelay sensor kinase activity"/>
    <property type="evidence" value="ECO:0007669"/>
    <property type="project" value="InterPro"/>
</dbReference>
<keyword evidence="9" id="KW-1133">Transmembrane helix</keyword>
<dbReference type="Gene3D" id="3.30.565.10">
    <property type="entry name" value="Histidine kinase-like ATPase, C-terminal domain"/>
    <property type="match status" value="1"/>
</dbReference>
<keyword evidence="9" id="KW-0812">Transmembrane</keyword>
<dbReference type="GO" id="GO:0005524">
    <property type="term" value="F:ATP binding"/>
    <property type="evidence" value="ECO:0007669"/>
    <property type="project" value="UniProtKB-KW"/>
</dbReference>
<keyword evidence="5" id="KW-0547">Nucleotide-binding</keyword>
<dbReference type="Pfam" id="PF02518">
    <property type="entry name" value="HATPase_c"/>
    <property type="match status" value="1"/>
</dbReference>
<dbReference type="CDD" id="cd16917">
    <property type="entry name" value="HATPase_UhpB-NarQ-NarX-like"/>
    <property type="match status" value="1"/>
</dbReference>
<keyword evidence="7" id="KW-0067">ATP-binding</keyword>
<dbReference type="InterPro" id="IPR036890">
    <property type="entry name" value="HATPase_C_sf"/>
</dbReference>
<dbReference type="EMBL" id="BOPF01000050">
    <property type="protein sequence ID" value="GIJ51559.1"/>
    <property type="molecule type" value="Genomic_DNA"/>
</dbReference>
<dbReference type="SUPFAM" id="SSF55874">
    <property type="entry name" value="ATPase domain of HSP90 chaperone/DNA topoisomerase II/histidine kinase"/>
    <property type="match status" value="1"/>
</dbReference>
<organism evidence="12 13">
    <name type="scientific">Virgisporangium aliadipatigenens</name>
    <dbReference type="NCBI Taxonomy" id="741659"/>
    <lineage>
        <taxon>Bacteria</taxon>
        <taxon>Bacillati</taxon>
        <taxon>Actinomycetota</taxon>
        <taxon>Actinomycetes</taxon>
        <taxon>Micromonosporales</taxon>
        <taxon>Micromonosporaceae</taxon>
        <taxon>Virgisporangium</taxon>
    </lineage>
</organism>
<evidence type="ECO:0000256" key="8">
    <source>
        <dbReference type="ARBA" id="ARBA00023012"/>
    </source>
</evidence>
<dbReference type="Pfam" id="PF07730">
    <property type="entry name" value="HisKA_3"/>
    <property type="match status" value="1"/>
</dbReference>
<evidence type="ECO:0000256" key="2">
    <source>
        <dbReference type="ARBA" id="ARBA00012438"/>
    </source>
</evidence>